<name>K5CB72_RHOBT</name>
<dbReference type="Proteomes" id="UP000007993">
    <property type="component" value="Unassembled WGS sequence"/>
</dbReference>
<evidence type="ECO:0000313" key="1">
    <source>
        <dbReference type="EMBL" id="EKK00620.1"/>
    </source>
</evidence>
<comment type="caution">
    <text evidence="1">The sequence shown here is derived from an EMBL/GenBank/DDBJ whole genome shotgun (WGS) entry which is preliminary data.</text>
</comment>
<protein>
    <submittedName>
        <fullName evidence="1">Uncharacterized protein</fullName>
    </submittedName>
</protein>
<organism evidence="1 2">
    <name type="scientific">Rhodopirellula baltica SH28</name>
    <dbReference type="NCBI Taxonomy" id="993517"/>
    <lineage>
        <taxon>Bacteria</taxon>
        <taxon>Pseudomonadati</taxon>
        <taxon>Planctomycetota</taxon>
        <taxon>Planctomycetia</taxon>
        <taxon>Pirellulales</taxon>
        <taxon>Pirellulaceae</taxon>
        <taxon>Rhodopirellula</taxon>
    </lineage>
</organism>
<evidence type="ECO:0000313" key="2">
    <source>
        <dbReference type="Proteomes" id="UP000007993"/>
    </source>
</evidence>
<sequence>MDSGSLSAVTNRNKTAMTAALYHRHLHPDFPGDQWSIVTFILSR</sequence>
<dbReference type="EMBL" id="AMCW01000117">
    <property type="protein sequence ID" value="EKK00620.1"/>
    <property type="molecule type" value="Genomic_DNA"/>
</dbReference>
<dbReference type="PATRIC" id="fig|993517.3.peg.4418"/>
<gene>
    <name evidence="1" type="ORF">RBSH_04067</name>
</gene>
<accession>K5CB72</accession>
<proteinExistence type="predicted"/>
<reference evidence="1 2" key="1">
    <citation type="journal article" date="2013" name="Mar. Genomics">
        <title>Expression of sulfatases in Rhodopirellula baltica and the diversity of sulfatases in the genus Rhodopirellula.</title>
        <authorList>
            <person name="Wegner C.E."/>
            <person name="Richter-Heitmann T."/>
            <person name="Klindworth A."/>
            <person name="Klockow C."/>
            <person name="Richter M."/>
            <person name="Achstetter T."/>
            <person name="Glockner F.O."/>
            <person name="Harder J."/>
        </authorList>
    </citation>
    <scope>NUCLEOTIDE SEQUENCE [LARGE SCALE GENOMIC DNA]</scope>
    <source>
        <strain evidence="1 2">SH28</strain>
    </source>
</reference>
<dbReference type="AlphaFoldDB" id="K5CB72"/>